<dbReference type="PROSITE" id="PS51186">
    <property type="entry name" value="GNAT"/>
    <property type="match status" value="1"/>
</dbReference>
<dbReference type="AlphaFoldDB" id="A0A1V5SCQ2"/>
<accession>A0A1V5SCQ2</accession>
<dbReference type="InterPro" id="IPR000182">
    <property type="entry name" value="GNAT_dom"/>
</dbReference>
<comment type="caution">
    <text evidence="2">The sequence shown here is derived from an EMBL/GenBank/DDBJ whole genome shotgun (WGS) entry which is preliminary data.</text>
</comment>
<dbReference type="SUPFAM" id="SSF55729">
    <property type="entry name" value="Acyl-CoA N-acyltransferases (Nat)"/>
    <property type="match status" value="1"/>
</dbReference>
<dbReference type="Gene3D" id="3.40.630.30">
    <property type="match status" value="1"/>
</dbReference>
<gene>
    <name evidence="2" type="ORF">BWY43_00578</name>
</gene>
<evidence type="ECO:0000313" key="2">
    <source>
        <dbReference type="EMBL" id="OQA52265.1"/>
    </source>
</evidence>
<dbReference type="GO" id="GO:0016747">
    <property type="term" value="F:acyltransferase activity, transferring groups other than amino-acyl groups"/>
    <property type="evidence" value="ECO:0007669"/>
    <property type="project" value="InterPro"/>
</dbReference>
<dbReference type="CDD" id="cd04301">
    <property type="entry name" value="NAT_SF"/>
    <property type="match status" value="1"/>
</dbReference>
<sequence length="218" mass="24758">MIVRNRMDRADISEQAQKEFDEALQNPDSMFYILKLDGNLIGFFRVDSMSESDAYLGSLNVPPEVQGAGIGDEILRRFFIHALNGRVGHATADPRNRVTPKYIGRYNFVGSGIKPFGDSGRNFIEMTLNPQINNSLKLFSLRDEQIAQMHQGNSYDLSGDSQIILRFPSAKLEAIMEEAQTILANNRFVMSAFRRRIEDQQEIIYMGFELNPLTRDNG</sequence>
<evidence type="ECO:0000259" key="1">
    <source>
        <dbReference type="PROSITE" id="PS51186"/>
    </source>
</evidence>
<name>A0A1V5SCQ2_9BACT</name>
<dbReference type="EMBL" id="MWBO01000039">
    <property type="protein sequence ID" value="OQA52265.1"/>
    <property type="molecule type" value="Genomic_DNA"/>
</dbReference>
<proteinExistence type="predicted"/>
<dbReference type="InterPro" id="IPR016181">
    <property type="entry name" value="Acyl_CoA_acyltransferase"/>
</dbReference>
<protein>
    <recommendedName>
        <fullName evidence="1">N-acetyltransferase domain-containing protein</fullName>
    </recommendedName>
</protein>
<organism evidence="2">
    <name type="scientific">candidate division WS2 bacterium ADurb.Bin280</name>
    <dbReference type="NCBI Taxonomy" id="1852829"/>
    <lineage>
        <taxon>Bacteria</taxon>
        <taxon>candidate division WS2</taxon>
    </lineage>
</organism>
<dbReference type="Proteomes" id="UP000485367">
    <property type="component" value="Unassembled WGS sequence"/>
</dbReference>
<reference evidence="2" key="1">
    <citation type="submission" date="2017-02" db="EMBL/GenBank/DDBJ databases">
        <title>Delving into the versatile metabolic prowess of the omnipresent phylum Bacteroidetes.</title>
        <authorList>
            <person name="Nobu M.K."/>
            <person name="Mei R."/>
            <person name="Narihiro T."/>
            <person name="Kuroda K."/>
            <person name="Liu W.-T."/>
        </authorList>
    </citation>
    <scope>NUCLEOTIDE SEQUENCE</scope>
    <source>
        <strain evidence="2">ADurb.Bin280</strain>
    </source>
</reference>
<feature type="domain" description="N-acetyltransferase" evidence="1">
    <location>
        <begin position="1"/>
        <end position="131"/>
    </location>
</feature>
<dbReference type="Pfam" id="PF00583">
    <property type="entry name" value="Acetyltransf_1"/>
    <property type="match status" value="1"/>
</dbReference>